<keyword evidence="11" id="KW-1185">Reference proteome</keyword>
<dbReference type="EC" id="2.4.1.16" evidence="2"/>
<dbReference type="VEuPathDB" id="FungiDB:CHGG_04902"/>
<dbReference type="GO" id="GO:0016020">
    <property type="term" value="C:membrane"/>
    <property type="evidence" value="ECO:0007669"/>
    <property type="project" value="UniProtKB-SubCell"/>
</dbReference>
<dbReference type="AlphaFoldDB" id="Q2GZZ4"/>
<evidence type="ECO:0000256" key="2">
    <source>
        <dbReference type="ARBA" id="ARBA00012543"/>
    </source>
</evidence>
<dbReference type="GO" id="GO:0030428">
    <property type="term" value="C:cell septum"/>
    <property type="evidence" value="ECO:0007669"/>
    <property type="project" value="TreeGrafter"/>
</dbReference>
<dbReference type="SUPFAM" id="SSF53448">
    <property type="entry name" value="Nucleotide-diphospho-sugar transferases"/>
    <property type="match status" value="1"/>
</dbReference>
<dbReference type="HOGENOM" id="CLU_028405_2_0_1"/>
<dbReference type="InterPro" id="IPR004835">
    <property type="entry name" value="Chitin_synth"/>
</dbReference>
<dbReference type="PANTHER" id="PTHR22914:SF45">
    <property type="entry name" value="CHITIN SYNTHASE"/>
    <property type="match status" value="1"/>
</dbReference>
<protein>
    <recommendedName>
        <fullName evidence="2">chitin synthase</fullName>
        <ecNumber evidence="2">2.4.1.16</ecNumber>
    </recommendedName>
</protein>
<evidence type="ECO:0000256" key="5">
    <source>
        <dbReference type="ARBA" id="ARBA00022692"/>
    </source>
</evidence>
<evidence type="ECO:0000256" key="1">
    <source>
        <dbReference type="ARBA" id="ARBA00004141"/>
    </source>
</evidence>
<evidence type="ECO:0000256" key="3">
    <source>
        <dbReference type="ARBA" id="ARBA00022676"/>
    </source>
</evidence>
<accession>Q2GZZ4</accession>
<dbReference type="RefSeq" id="XP_001224116.1">
    <property type="nucleotide sequence ID" value="XM_001224115.1"/>
</dbReference>
<dbReference type="Proteomes" id="UP000001056">
    <property type="component" value="Unassembled WGS sequence"/>
</dbReference>
<evidence type="ECO:0000256" key="4">
    <source>
        <dbReference type="ARBA" id="ARBA00022679"/>
    </source>
</evidence>
<feature type="transmembrane region" description="Helical" evidence="8">
    <location>
        <begin position="141"/>
        <end position="162"/>
    </location>
</feature>
<evidence type="ECO:0000313" key="10">
    <source>
        <dbReference type="EMBL" id="EAQ88283.1"/>
    </source>
</evidence>
<dbReference type="OMA" id="FHQASHA"/>
<dbReference type="Pfam" id="PF03142">
    <property type="entry name" value="Chitin_synth_2"/>
    <property type="match status" value="2"/>
</dbReference>
<dbReference type="PANTHER" id="PTHR22914">
    <property type="entry name" value="CHITIN SYNTHASE"/>
    <property type="match status" value="1"/>
</dbReference>
<evidence type="ECO:0000256" key="6">
    <source>
        <dbReference type="ARBA" id="ARBA00022989"/>
    </source>
</evidence>
<dbReference type="GO" id="GO:0004100">
    <property type="term" value="F:chitin synthase activity"/>
    <property type="evidence" value="ECO:0007669"/>
    <property type="project" value="UniProtKB-EC"/>
</dbReference>
<dbReference type="Gene3D" id="1.10.10.60">
    <property type="entry name" value="Homeodomain-like"/>
    <property type="match status" value="1"/>
</dbReference>
<keyword evidence="6 8" id="KW-1133">Transmembrane helix</keyword>
<evidence type="ECO:0000259" key="9">
    <source>
        <dbReference type="PROSITE" id="PS51998"/>
    </source>
</evidence>
<dbReference type="STRING" id="306901.Q2GZZ4"/>
<reference evidence="11" key="1">
    <citation type="journal article" date="2015" name="Genome Announc.">
        <title>Draft genome sequence of the cellulolytic fungus Chaetomium globosum.</title>
        <authorList>
            <person name="Cuomo C.A."/>
            <person name="Untereiner W.A."/>
            <person name="Ma L.-J."/>
            <person name="Grabherr M."/>
            <person name="Birren B.W."/>
        </authorList>
    </citation>
    <scope>NUCLEOTIDE SEQUENCE [LARGE SCALE GENOMIC DNA]</scope>
    <source>
        <strain evidence="11">ATCC 6205 / CBS 148.51 / DSM 1962 / NBRC 6347 / NRRL 1970</strain>
    </source>
</reference>
<keyword evidence="7 8" id="KW-0472">Membrane</keyword>
<feature type="transmembrane region" description="Helical" evidence="8">
    <location>
        <begin position="169"/>
        <end position="192"/>
    </location>
</feature>
<organism evidence="10 11">
    <name type="scientific">Chaetomium globosum (strain ATCC 6205 / CBS 148.51 / DSM 1962 / NBRC 6347 / NRRL 1970)</name>
    <name type="common">Soil fungus</name>
    <dbReference type="NCBI Taxonomy" id="306901"/>
    <lineage>
        <taxon>Eukaryota</taxon>
        <taxon>Fungi</taxon>
        <taxon>Dikarya</taxon>
        <taxon>Ascomycota</taxon>
        <taxon>Pezizomycotina</taxon>
        <taxon>Sordariomycetes</taxon>
        <taxon>Sordariomycetidae</taxon>
        <taxon>Sordariales</taxon>
        <taxon>Chaetomiaceae</taxon>
        <taxon>Chaetomium</taxon>
    </lineage>
</organism>
<dbReference type="EMBL" id="CH408032">
    <property type="protein sequence ID" value="EAQ88283.1"/>
    <property type="molecule type" value="Genomic_DNA"/>
</dbReference>
<dbReference type="PROSITE" id="PS51998">
    <property type="entry name" value="DEK_C"/>
    <property type="match status" value="1"/>
</dbReference>
<dbReference type="SUPFAM" id="SSF109715">
    <property type="entry name" value="DEK C-terminal domain"/>
    <property type="match status" value="1"/>
</dbReference>
<dbReference type="GO" id="GO:0006031">
    <property type="term" value="P:chitin biosynthetic process"/>
    <property type="evidence" value="ECO:0007669"/>
    <property type="project" value="TreeGrafter"/>
</dbReference>
<dbReference type="GeneID" id="4392047"/>
<comment type="subcellular location">
    <subcellularLocation>
        <location evidence="1">Membrane</location>
        <topology evidence="1">Multi-pass membrane protein</topology>
    </subcellularLocation>
</comment>
<keyword evidence="3" id="KW-0328">Glycosyltransferase</keyword>
<dbReference type="InterPro" id="IPR029044">
    <property type="entry name" value="Nucleotide-diphossugar_trans"/>
</dbReference>
<evidence type="ECO:0000256" key="7">
    <source>
        <dbReference type="ARBA" id="ARBA00023136"/>
    </source>
</evidence>
<feature type="domain" description="DEK-C" evidence="9">
    <location>
        <begin position="336"/>
        <end position="387"/>
    </location>
</feature>
<gene>
    <name evidence="10" type="ORF">CHGG_04902</name>
</gene>
<dbReference type="InterPro" id="IPR014876">
    <property type="entry name" value="DEK_C"/>
</dbReference>
<keyword evidence="5 8" id="KW-0812">Transmembrane</keyword>
<dbReference type="Pfam" id="PF08766">
    <property type="entry name" value="DEK_C"/>
    <property type="match status" value="1"/>
</dbReference>
<dbReference type="InParanoid" id="Q2GZZ4"/>
<dbReference type="GO" id="GO:0071944">
    <property type="term" value="C:cell periphery"/>
    <property type="evidence" value="ECO:0007669"/>
    <property type="project" value="TreeGrafter"/>
</dbReference>
<keyword evidence="4" id="KW-0808">Transferase</keyword>
<feature type="transmembrane region" description="Helical" evidence="8">
    <location>
        <begin position="116"/>
        <end position="135"/>
    </location>
</feature>
<sequence length="387" mass="44035">MIQVYEYYISHNLSKAFESLFGSVTCLPGCFSMYRIRAAETGKPLFVSREIVEAYSTIRVDTLHMKNLLHLGEDRYLTTLLLKFHNKYKTKYIFRAHAWTIAPDSWQVFLSQRRRWINSTPVTIAYIVYLIVMVAQNATVVPITAFVLLGAIYGLQAIIFILRRKWEMIGWMILYVLAVPVFSFALPLYSFWHMDDFNWGNTRVVAGEKGQKIVISDEGKFDPASIPRKKWEEYQAELWEAQTQAGGLHDDTRSEMSGYSYATRPNIPMSEYGGYTPSRPGSMTGYPGMPTAPSRMSLAASEMLGNNNRQSQFGGSQFLGHSQSQQELEMANLAGLPSDDALLAEIREILRTADLMTVTKKGVKLELEKRFGVPLDFRRAYINSGEF</sequence>
<evidence type="ECO:0000313" key="11">
    <source>
        <dbReference type="Proteomes" id="UP000001056"/>
    </source>
</evidence>
<proteinExistence type="predicted"/>
<name>Q2GZZ4_CHAGB</name>
<evidence type="ECO:0000256" key="8">
    <source>
        <dbReference type="SAM" id="Phobius"/>
    </source>
</evidence>
<dbReference type="eggNOG" id="KOG2571">
    <property type="taxonomic scope" value="Eukaryota"/>
</dbReference>
<dbReference type="OrthoDB" id="370884at2759"/>
<dbReference type="GO" id="GO:0031505">
    <property type="term" value="P:fungal-type cell wall organization"/>
    <property type="evidence" value="ECO:0007669"/>
    <property type="project" value="TreeGrafter"/>
</dbReference>